<organism evidence="7 8">
    <name type="scientific">Alteromonas aquimaris</name>
    <dbReference type="NCBI Taxonomy" id="2998417"/>
    <lineage>
        <taxon>Bacteria</taxon>
        <taxon>Pseudomonadati</taxon>
        <taxon>Pseudomonadota</taxon>
        <taxon>Gammaproteobacteria</taxon>
        <taxon>Alteromonadales</taxon>
        <taxon>Alteromonadaceae</taxon>
        <taxon>Alteromonas/Salinimonas group</taxon>
        <taxon>Alteromonas</taxon>
    </lineage>
</organism>
<dbReference type="Pfam" id="PF25917">
    <property type="entry name" value="BSH_RND"/>
    <property type="match status" value="1"/>
</dbReference>
<dbReference type="InterPro" id="IPR058792">
    <property type="entry name" value="Beta-barrel_RND_2"/>
</dbReference>
<name>A0ABT3P9D5_9ALTE</name>
<evidence type="ECO:0000256" key="1">
    <source>
        <dbReference type="ARBA" id="ARBA00009477"/>
    </source>
</evidence>
<evidence type="ECO:0000256" key="2">
    <source>
        <dbReference type="SAM" id="Coils"/>
    </source>
</evidence>
<accession>A0ABT3P9D5</accession>
<dbReference type="InterPro" id="IPR006143">
    <property type="entry name" value="RND_pump_MFP"/>
</dbReference>
<feature type="domain" description="Multidrug resistance protein MdtA-like barrel-sandwich hybrid" evidence="4">
    <location>
        <begin position="66"/>
        <end position="186"/>
    </location>
</feature>
<gene>
    <name evidence="7" type="ORF">OPS25_12845</name>
</gene>
<sequence>MSRFVLSPLVIVVVLLAGLLAYLYYPSQSEERKATPSATPVKVAVVQEQPFPITVEALGTAKASESITITSQQTAVVSSINFDDGDRAEEGQVLVQLNNREELARITELEGNIAEAERQFSRVKNLAQSSSASEQLLDEQQARVQALQAQLEVAKAQLNELSIKAPFAGWLGLRQVSIGALVQPGDVITTLDDTSVIKVDFSVAEAHLASLAKGQMVTALSSAYPGETFKGEIDTVATRVDPISRSVQVRALINNADRKLRPGMLLQITLQKRVLNTLILPEKALVPVEERQYVFVVEGNSVRQQEVKIGVRKPGKVQVLEGLSAGDKVVTEGTLRVRDKSVVRILNETAGE</sequence>
<dbReference type="Pfam" id="PF25989">
    <property type="entry name" value="YknX_C"/>
    <property type="match status" value="1"/>
</dbReference>
<dbReference type="Proteomes" id="UP001142810">
    <property type="component" value="Unassembled WGS sequence"/>
</dbReference>
<dbReference type="PANTHER" id="PTHR30469">
    <property type="entry name" value="MULTIDRUG RESISTANCE PROTEIN MDTA"/>
    <property type="match status" value="1"/>
</dbReference>
<dbReference type="NCBIfam" id="TIGR01730">
    <property type="entry name" value="RND_mfp"/>
    <property type="match status" value="1"/>
</dbReference>
<dbReference type="Gene3D" id="2.40.30.170">
    <property type="match status" value="1"/>
</dbReference>
<dbReference type="InterPro" id="IPR058625">
    <property type="entry name" value="MdtA-like_BSH"/>
</dbReference>
<dbReference type="InterPro" id="IPR058637">
    <property type="entry name" value="YknX-like_C"/>
</dbReference>
<feature type="domain" description="Multidrug resistance protein MdtA-like alpha-helical hairpin" evidence="3">
    <location>
        <begin position="111"/>
        <end position="159"/>
    </location>
</feature>
<dbReference type="Gene3D" id="2.40.50.100">
    <property type="match status" value="1"/>
</dbReference>
<dbReference type="Gene3D" id="1.10.287.470">
    <property type="entry name" value="Helix hairpin bin"/>
    <property type="match status" value="1"/>
</dbReference>
<protein>
    <submittedName>
        <fullName evidence="7">Efflux RND transporter periplasmic adaptor subunit</fullName>
    </submittedName>
</protein>
<evidence type="ECO:0000259" key="4">
    <source>
        <dbReference type="Pfam" id="PF25917"/>
    </source>
</evidence>
<evidence type="ECO:0000259" key="6">
    <source>
        <dbReference type="Pfam" id="PF25989"/>
    </source>
</evidence>
<evidence type="ECO:0000313" key="7">
    <source>
        <dbReference type="EMBL" id="MCW8109390.1"/>
    </source>
</evidence>
<evidence type="ECO:0000313" key="8">
    <source>
        <dbReference type="Proteomes" id="UP001142810"/>
    </source>
</evidence>
<dbReference type="PANTHER" id="PTHR30469:SF16">
    <property type="entry name" value="HAE1 FAMILY EFFLUX PUMP MFP COMPONENT"/>
    <property type="match status" value="1"/>
</dbReference>
<evidence type="ECO:0000259" key="5">
    <source>
        <dbReference type="Pfam" id="PF25954"/>
    </source>
</evidence>
<reference evidence="7" key="1">
    <citation type="submission" date="2022-11" db="EMBL/GenBank/DDBJ databases">
        <title>Alteromonas sp. nov., isolated from sea water of the Qingdao.</title>
        <authorList>
            <person name="Wang Q."/>
        </authorList>
    </citation>
    <scope>NUCLEOTIDE SEQUENCE</scope>
    <source>
        <strain evidence="7">ASW11-7</strain>
    </source>
</reference>
<keyword evidence="2" id="KW-0175">Coiled coil</keyword>
<keyword evidence="8" id="KW-1185">Reference proteome</keyword>
<comment type="caution">
    <text evidence="7">The sequence shown here is derived from an EMBL/GenBank/DDBJ whole genome shotgun (WGS) entry which is preliminary data.</text>
</comment>
<dbReference type="RefSeq" id="WP_265618149.1">
    <property type="nucleotide sequence ID" value="NZ_JAPFRD010000011.1"/>
</dbReference>
<evidence type="ECO:0000259" key="3">
    <source>
        <dbReference type="Pfam" id="PF25876"/>
    </source>
</evidence>
<dbReference type="Gene3D" id="2.40.420.20">
    <property type="match status" value="1"/>
</dbReference>
<dbReference type="Pfam" id="PF25954">
    <property type="entry name" value="Beta-barrel_RND_2"/>
    <property type="match status" value="1"/>
</dbReference>
<proteinExistence type="inferred from homology"/>
<feature type="domain" description="CusB-like beta-barrel" evidence="5">
    <location>
        <begin position="199"/>
        <end position="272"/>
    </location>
</feature>
<feature type="domain" description="YknX-like C-terminal permuted SH3-like" evidence="6">
    <location>
        <begin position="279"/>
        <end position="340"/>
    </location>
</feature>
<dbReference type="Pfam" id="PF25876">
    <property type="entry name" value="HH_MFP_RND"/>
    <property type="match status" value="1"/>
</dbReference>
<comment type="similarity">
    <text evidence="1">Belongs to the membrane fusion protein (MFP) (TC 8.A.1) family.</text>
</comment>
<dbReference type="InterPro" id="IPR058624">
    <property type="entry name" value="MdtA-like_HH"/>
</dbReference>
<dbReference type="SUPFAM" id="SSF111369">
    <property type="entry name" value="HlyD-like secretion proteins"/>
    <property type="match status" value="1"/>
</dbReference>
<dbReference type="EMBL" id="JAPFRD010000011">
    <property type="protein sequence ID" value="MCW8109390.1"/>
    <property type="molecule type" value="Genomic_DNA"/>
</dbReference>
<feature type="coiled-coil region" evidence="2">
    <location>
        <begin position="99"/>
        <end position="164"/>
    </location>
</feature>